<dbReference type="AlphaFoldDB" id="A0A8D8MLJ1"/>
<dbReference type="EMBL" id="HBUE01314597">
    <property type="protein sequence ID" value="CAG6585031.1"/>
    <property type="molecule type" value="Transcribed_RNA"/>
</dbReference>
<dbReference type="EMBL" id="HBUE01208260">
    <property type="protein sequence ID" value="CAG6533151.1"/>
    <property type="molecule type" value="Transcribed_RNA"/>
</dbReference>
<protein>
    <submittedName>
        <fullName evidence="2">(northern house mosquito) hypothetical protein</fullName>
    </submittedName>
</protein>
<feature type="region of interest" description="Disordered" evidence="1">
    <location>
        <begin position="8"/>
        <end position="55"/>
    </location>
</feature>
<organism evidence="2">
    <name type="scientific">Culex pipiens</name>
    <name type="common">House mosquito</name>
    <dbReference type="NCBI Taxonomy" id="7175"/>
    <lineage>
        <taxon>Eukaryota</taxon>
        <taxon>Metazoa</taxon>
        <taxon>Ecdysozoa</taxon>
        <taxon>Arthropoda</taxon>
        <taxon>Hexapoda</taxon>
        <taxon>Insecta</taxon>
        <taxon>Pterygota</taxon>
        <taxon>Neoptera</taxon>
        <taxon>Endopterygota</taxon>
        <taxon>Diptera</taxon>
        <taxon>Nematocera</taxon>
        <taxon>Culicoidea</taxon>
        <taxon>Culicidae</taxon>
        <taxon>Culicinae</taxon>
        <taxon>Culicini</taxon>
        <taxon>Culex</taxon>
        <taxon>Culex</taxon>
    </lineage>
</organism>
<name>A0A8D8MLJ1_CULPI</name>
<feature type="compositionally biased region" description="Polar residues" evidence="1">
    <location>
        <begin position="22"/>
        <end position="36"/>
    </location>
</feature>
<sequence length="141" mass="16006">MEILRLRFTSVEPDHRPVPGSRTPSSLSSFQTGSYESTHHSRQRRPSKSSYSPNSCRYSVQYGFPFARNPSKSVPHTSEKIRSPSSGMCECGLRIFFFPGQATAKSVSPRILIPRFDLLDYSTIRPPCRLRWSPLCTTFDS</sequence>
<proteinExistence type="predicted"/>
<evidence type="ECO:0000313" key="2">
    <source>
        <dbReference type="EMBL" id="CAG6533151.1"/>
    </source>
</evidence>
<accession>A0A8D8MLJ1</accession>
<evidence type="ECO:0000256" key="1">
    <source>
        <dbReference type="SAM" id="MobiDB-lite"/>
    </source>
</evidence>
<reference evidence="2" key="1">
    <citation type="submission" date="2021-05" db="EMBL/GenBank/DDBJ databases">
        <authorList>
            <person name="Alioto T."/>
            <person name="Alioto T."/>
            <person name="Gomez Garrido J."/>
        </authorList>
    </citation>
    <scope>NUCLEOTIDE SEQUENCE</scope>
</reference>